<dbReference type="HAMAP" id="MF_01895">
    <property type="entry name" value="RNase_R"/>
    <property type="match status" value="1"/>
</dbReference>
<dbReference type="SMART" id="SM00316">
    <property type="entry name" value="S1"/>
    <property type="match status" value="2"/>
</dbReference>
<comment type="caution">
    <text evidence="11">The sequence shown here is derived from an EMBL/GenBank/DDBJ whole genome shotgun (WGS) entry which is preliminary data.</text>
</comment>
<dbReference type="SUPFAM" id="SSF50249">
    <property type="entry name" value="Nucleic acid-binding proteins"/>
    <property type="match status" value="4"/>
</dbReference>
<dbReference type="PROSITE" id="PS01175">
    <property type="entry name" value="RIBONUCLEASE_II"/>
    <property type="match status" value="1"/>
</dbReference>
<dbReference type="InterPro" id="IPR011805">
    <property type="entry name" value="RNase_R"/>
</dbReference>
<name>A0ABQ6DXH4_9GAMM</name>
<dbReference type="PANTHER" id="PTHR23355">
    <property type="entry name" value="RIBONUCLEASE"/>
    <property type="match status" value="1"/>
</dbReference>
<comment type="catalytic activity">
    <reaction evidence="1 8">
        <text>Exonucleolytic cleavage in the 3'- to 5'-direction to yield nucleoside 5'-phosphates.</text>
        <dbReference type="EC" id="3.1.13.1"/>
    </reaction>
</comment>
<evidence type="ECO:0000256" key="8">
    <source>
        <dbReference type="HAMAP-Rule" id="MF_01895"/>
    </source>
</evidence>
<dbReference type="PROSITE" id="PS50126">
    <property type="entry name" value="S1"/>
    <property type="match status" value="1"/>
</dbReference>
<dbReference type="Pfam" id="PF08206">
    <property type="entry name" value="OB_RNB"/>
    <property type="match status" value="1"/>
</dbReference>
<dbReference type="SMART" id="SM00955">
    <property type="entry name" value="RNB"/>
    <property type="match status" value="1"/>
</dbReference>
<comment type="function">
    <text evidence="8">3'-5' exoribonuclease that releases 5'-nucleoside monophosphates and is involved in maturation of structured RNAs.</text>
</comment>
<feature type="region of interest" description="Disordered" evidence="9">
    <location>
        <begin position="733"/>
        <end position="860"/>
    </location>
</feature>
<dbReference type="Gene3D" id="2.40.50.140">
    <property type="entry name" value="Nucleic acid-binding proteins"/>
    <property type="match status" value="2"/>
</dbReference>
<dbReference type="InterPro" id="IPR050180">
    <property type="entry name" value="RNR_Ribonuclease"/>
</dbReference>
<dbReference type="InterPro" id="IPR013223">
    <property type="entry name" value="RNase_B_OB_dom"/>
</dbReference>
<dbReference type="InterPro" id="IPR012340">
    <property type="entry name" value="NA-bd_OB-fold"/>
</dbReference>
<dbReference type="CDD" id="cd04471">
    <property type="entry name" value="S1_RNase_R"/>
    <property type="match status" value="1"/>
</dbReference>
<dbReference type="NCBIfam" id="TIGR00358">
    <property type="entry name" value="3_prime_RNase"/>
    <property type="match status" value="1"/>
</dbReference>
<keyword evidence="7 8" id="KW-0694">RNA-binding</keyword>
<proteinExistence type="inferred from homology"/>
<keyword evidence="6 8" id="KW-0269">Exonuclease</keyword>
<evidence type="ECO:0000313" key="11">
    <source>
        <dbReference type="EMBL" id="GLS89694.1"/>
    </source>
</evidence>
<keyword evidence="5 8" id="KW-0378">Hydrolase</keyword>
<dbReference type="Pfam" id="PF17876">
    <property type="entry name" value="CSD2"/>
    <property type="match status" value="1"/>
</dbReference>
<evidence type="ECO:0000259" key="10">
    <source>
        <dbReference type="PROSITE" id="PS50126"/>
    </source>
</evidence>
<dbReference type="InterPro" id="IPR013668">
    <property type="entry name" value="RNase_R_HTH_12"/>
</dbReference>
<dbReference type="NCBIfam" id="TIGR02063">
    <property type="entry name" value="RNase_R"/>
    <property type="match status" value="1"/>
</dbReference>
<keyword evidence="4 8" id="KW-0540">Nuclease</keyword>
<dbReference type="Pfam" id="PF08461">
    <property type="entry name" value="WHD_RNase_R"/>
    <property type="match status" value="1"/>
</dbReference>
<dbReference type="InterPro" id="IPR011129">
    <property type="entry name" value="CSD"/>
</dbReference>
<evidence type="ECO:0000313" key="12">
    <source>
        <dbReference type="Proteomes" id="UP001157353"/>
    </source>
</evidence>
<feature type="compositionally biased region" description="Basic residues" evidence="9">
    <location>
        <begin position="810"/>
        <end position="824"/>
    </location>
</feature>
<evidence type="ECO:0000256" key="6">
    <source>
        <dbReference type="ARBA" id="ARBA00022839"/>
    </source>
</evidence>
<protein>
    <recommendedName>
        <fullName evidence="8">Ribonuclease R</fullName>
        <shortName evidence="8">RNase R</shortName>
        <ecNumber evidence="8">3.1.13.1</ecNumber>
    </recommendedName>
</protein>
<dbReference type="InterPro" id="IPR003029">
    <property type="entry name" value="S1_domain"/>
</dbReference>
<gene>
    <name evidence="8 11" type="primary">rnr</name>
    <name evidence="11" type="ORF">GCM10007916_07610</name>
</gene>
<evidence type="ECO:0000256" key="4">
    <source>
        <dbReference type="ARBA" id="ARBA00022722"/>
    </source>
</evidence>
<comment type="subcellular location">
    <subcellularLocation>
        <location evidence="2 8">Cytoplasm</location>
    </subcellularLocation>
</comment>
<feature type="compositionally biased region" description="Basic and acidic residues" evidence="9">
    <location>
        <begin position="768"/>
        <end position="792"/>
    </location>
</feature>
<reference evidence="12" key="1">
    <citation type="journal article" date="2019" name="Int. J. Syst. Evol. Microbiol.">
        <title>The Global Catalogue of Microorganisms (GCM) 10K type strain sequencing project: providing services to taxonomists for standard genome sequencing and annotation.</title>
        <authorList>
            <consortium name="The Broad Institute Genomics Platform"/>
            <consortium name="The Broad Institute Genome Sequencing Center for Infectious Disease"/>
            <person name="Wu L."/>
            <person name="Ma J."/>
        </authorList>
    </citation>
    <scope>NUCLEOTIDE SEQUENCE [LARGE SCALE GENOMIC DNA]</scope>
    <source>
        <strain evidence="12">NBRC 103166</strain>
    </source>
</reference>
<feature type="compositionally biased region" description="Low complexity" evidence="9">
    <location>
        <begin position="840"/>
        <end position="860"/>
    </location>
</feature>
<evidence type="ECO:0000256" key="9">
    <source>
        <dbReference type="SAM" id="MobiDB-lite"/>
    </source>
</evidence>
<keyword evidence="12" id="KW-1185">Reference proteome</keyword>
<dbReference type="EC" id="3.1.13.1" evidence="8"/>
<dbReference type="Proteomes" id="UP001157353">
    <property type="component" value="Unassembled WGS sequence"/>
</dbReference>
<evidence type="ECO:0000256" key="7">
    <source>
        <dbReference type="ARBA" id="ARBA00022884"/>
    </source>
</evidence>
<dbReference type="InterPro" id="IPR040476">
    <property type="entry name" value="CSD2"/>
</dbReference>
<keyword evidence="3 8" id="KW-0963">Cytoplasm</keyword>
<feature type="compositionally biased region" description="Basic and acidic residues" evidence="9">
    <location>
        <begin position="740"/>
        <end position="759"/>
    </location>
</feature>
<dbReference type="RefSeq" id="WP_284202806.1">
    <property type="nucleotide sequence ID" value="NZ_BSPQ01000001.1"/>
</dbReference>
<accession>A0ABQ6DXH4</accession>
<dbReference type="InterPro" id="IPR001900">
    <property type="entry name" value="RNase_II/R"/>
</dbReference>
<dbReference type="InterPro" id="IPR022966">
    <property type="entry name" value="RNase_II/R_CS"/>
</dbReference>
<organism evidence="11 12">
    <name type="scientific">Psychromonas marina</name>
    <dbReference type="NCBI Taxonomy" id="88364"/>
    <lineage>
        <taxon>Bacteria</taxon>
        <taxon>Pseudomonadati</taxon>
        <taxon>Pseudomonadota</taxon>
        <taxon>Gammaproteobacteria</taxon>
        <taxon>Alteromonadales</taxon>
        <taxon>Psychromonadaceae</taxon>
        <taxon>Psychromonas</taxon>
    </lineage>
</organism>
<dbReference type="NCBIfam" id="NF008648">
    <property type="entry name" value="PRK11642.1"/>
    <property type="match status" value="1"/>
</dbReference>
<sequence length="860" mass="97680">MTQDPHLERESQTYEHPVPSREFILEFLEKQAKPITRDAIFNAFSLSSEEEAEGLRRRLKAMERDGQLVWCRNATYALPDKLDLVKGKVIGHKDGFGFLKSPDQEKDLFLPAHQMRFLFHGDEILAQPVKVDSRGRTEARFVRLLEARTGTIVGRYFVEDGLAMVIPDDSRINQQILINKENNCGARHGQIVVVEIIHRPKARFSALGKITEVLGQDMQPGMEVEIALRTHDIPHEWPEGLEKELKVFGEFVPDHAIEGRVDLRELPLVTIDGEDARDFDDAVFCQKEPDGGWRLWVAIADVSYYVRNNTILDKEAINRGNSVYFPDQVIPMLPEVLSNGLCSLNPQVNRLCMVSEMVIGKDGHLKDYKFYEAVMNSHARFTYTKVAKILAGDTELREQYNPLVPHLEELENLYKAFKKARKIRGGMEFETLETRFIFDENRKISSIEPLVRNDAHKIIEECMIQANVASARLIESAQAAALFRVHETPSEEKLVNFRSFLGELGLSLGGGDKPAPRDYADLAEVFAGREDSELLQTMLLRSMKQAVYQDENLGHFGLALGEYSHFTSPIRRYPDLILHRAIKYLVQHQEKGQLKSKWTETGGFHYQHSEMGVLGEHCSMTERRADDATRDVADALKCEYMQDHIGDVMVGTIAAVTNFGFFVRLNDIHIDGLVHVTGLISDYYIFDAGKQTLKGERTGRTYRIGDVLEVKVLSINLDDKKIDFELNDEAVAGQRKRGLKTGDKSKDHAKSAPKKDRPIDKRKRNKKERQENEQSTAKTDDESANKPSDKPKKPFVKKSNKLTEEELAKRKAANKQKKKPKRKVAQGEKNTSSSKKKKTTATQKKASRAARSSAKPNNNR</sequence>
<dbReference type="InterPro" id="IPR004476">
    <property type="entry name" value="RNase_II/RNase_R"/>
</dbReference>
<dbReference type="Pfam" id="PF00575">
    <property type="entry name" value="S1"/>
    <property type="match status" value="1"/>
</dbReference>
<dbReference type="PANTHER" id="PTHR23355:SF9">
    <property type="entry name" value="DIS3-LIKE EXONUCLEASE 2"/>
    <property type="match status" value="1"/>
</dbReference>
<comment type="similarity">
    <text evidence="8">Belongs to the RNR ribonuclease family. RNase R subfamily.</text>
</comment>
<evidence type="ECO:0000256" key="2">
    <source>
        <dbReference type="ARBA" id="ARBA00004496"/>
    </source>
</evidence>
<evidence type="ECO:0000256" key="3">
    <source>
        <dbReference type="ARBA" id="ARBA00022490"/>
    </source>
</evidence>
<dbReference type="SMART" id="SM00357">
    <property type="entry name" value="CSP"/>
    <property type="match status" value="1"/>
</dbReference>
<feature type="domain" description="S1 motif" evidence="10">
    <location>
        <begin position="646"/>
        <end position="727"/>
    </location>
</feature>
<evidence type="ECO:0000256" key="5">
    <source>
        <dbReference type="ARBA" id="ARBA00022801"/>
    </source>
</evidence>
<dbReference type="EMBL" id="BSPQ01000001">
    <property type="protein sequence ID" value="GLS89694.1"/>
    <property type="molecule type" value="Genomic_DNA"/>
</dbReference>
<dbReference type="Pfam" id="PF00773">
    <property type="entry name" value="RNB"/>
    <property type="match status" value="1"/>
</dbReference>
<evidence type="ECO:0000256" key="1">
    <source>
        <dbReference type="ARBA" id="ARBA00001849"/>
    </source>
</evidence>